<protein>
    <recommendedName>
        <fullName evidence="4">RNA-binding S4 domain-containing protein</fullName>
    </recommendedName>
</protein>
<dbReference type="InterPro" id="IPR018496">
    <property type="entry name" value="PsdUridine_synth_RsuA/RluB_CS"/>
</dbReference>
<dbReference type="RefSeq" id="XP_044569399.1">
    <property type="nucleotide sequence ID" value="XM_044709419.1"/>
</dbReference>
<dbReference type="GeneID" id="68107803"/>
<evidence type="ECO:0000259" key="4">
    <source>
        <dbReference type="SMART" id="SM00363"/>
    </source>
</evidence>
<keyword evidence="2" id="KW-0413">Isomerase</keyword>
<evidence type="ECO:0000256" key="2">
    <source>
        <dbReference type="ARBA" id="ARBA00023235"/>
    </source>
</evidence>
<gene>
    <name evidence="5" type="ORF">FDP41_000585</name>
</gene>
<dbReference type="Proteomes" id="UP000444721">
    <property type="component" value="Unassembled WGS sequence"/>
</dbReference>
<dbReference type="Pfam" id="PF01479">
    <property type="entry name" value="S4"/>
    <property type="match status" value="1"/>
</dbReference>
<dbReference type="GO" id="GO:0003723">
    <property type="term" value="F:RNA binding"/>
    <property type="evidence" value="ECO:0007669"/>
    <property type="project" value="UniProtKB-KW"/>
</dbReference>
<dbReference type="VEuPathDB" id="AmoebaDB:NfTy_002200"/>
<dbReference type="InterPro" id="IPR020103">
    <property type="entry name" value="PsdUridine_synth_cat_dom_sf"/>
</dbReference>
<dbReference type="InterPro" id="IPR050343">
    <property type="entry name" value="RsuA_PseudoU_synthase"/>
</dbReference>
<feature type="domain" description="RNA-binding S4" evidence="4">
    <location>
        <begin position="141"/>
        <end position="199"/>
    </location>
</feature>
<reference evidence="5 6" key="1">
    <citation type="journal article" date="2019" name="Sci. Rep.">
        <title>Nanopore sequencing improves the draft genome of the human pathogenic amoeba Naegleria fowleri.</title>
        <authorList>
            <person name="Liechti N."/>
            <person name="Schurch N."/>
            <person name="Bruggmann R."/>
            <person name="Wittwer M."/>
        </authorList>
    </citation>
    <scope>NUCLEOTIDE SEQUENCE [LARGE SCALE GENOMIC DNA]</scope>
    <source>
        <strain evidence="5 6">ATCC 30894</strain>
    </source>
</reference>
<dbReference type="Pfam" id="PF00849">
    <property type="entry name" value="PseudoU_synth_2"/>
    <property type="match status" value="1"/>
</dbReference>
<dbReference type="SUPFAM" id="SSF55174">
    <property type="entry name" value="Alpha-L RNA-binding motif"/>
    <property type="match status" value="1"/>
</dbReference>
<dbReference type="VEuPathDB" id="AmoebaDB:NF0120140"/>
<dbReference type="InterPro" id="IPR002942">
    <property type="entry name" value="S4_RNA-bd"/>
</dbReference>
<dbReference type="Gene3D" id="3.30.70.1560">
    <property type="entry name" value="Alpha-L RNA-binding motif"/>
    <property type="match status" value="1"/>
</dbReference>
<dbReference type="OMA" id="RIIRIQY"/>
<organism evidence="5 6">
    <name type="scientific">Naegleria fowleri</name>
    <name type="common">Brain eating amoeba</name>
    <dbReference type="NCBI Taxonomy" id="5763"/>
    <lineage>
        <taxon>Eukaryota</taxon>
        <taxon>Discoba</taxon>
        <taxon>Heterolobosea</taxon>
        <taxon>Tetramitia</taxon>
        <taxon>Eutetramitia</taxon>
        <taxon>Vahlkampfiidae</taxon>
        <taxon>Naegleria</taxon>
    </lineage>
</organism>
<dbReference type="GO" id="GO:0001522">
    <property type="term" value="P:pseudouridine synthesis"/>
    <property type="evidence" value="ECO:0007669"/>
    <property type="project" value="InterPro"/>
</dbReference>
<dbReference type="EMBL" id="VFQX01000002">
    <property type="protein sequence ID" value="KAF0984686.1"/>
    <property type="molecule type" value="Genomic_DNA"/>
</dbReference>
<dbReference type="Gene3D" id="3.10.290.10">
    <property type="entry name" value="RNA-binding S4 domain"/>
    <property type="match status" value="1"/>
</dbReference>
<evidence type="ECO:0000313" key="6">
    <source>
        <dbReference type="Proteomes" id="UP000444721"/>
    </source>
</evidence>
<dbReference type="PROSITE" id="PS01149">
    <property type="entry name" value="PSI_RSU"/>
    <property type="match status" value="1"/>
</dbReference>
<dbReference type="PANTHER" id="PTHR47683:SF2">
    <property type="entry name" value="RNA-BINDING S4 DOMAIN-CONTAINING PROTEIN"/>
    <property type="match status" value="1"/>
</dbReference>
<dbReference type="CDD" id="cd00165">
    <property type="entry name" value="S4"/>
    <property type="match status" value="1"/>
</dbReference>
<dbReference type="PROSITE" id="PS50889">
    <property type="entry name" value="S4"/>
    <property type="match status" value="1"/>
</dbReference>
<dbReference type="InterPro" id="IPR006145">
    <property type="entry name" value="PsdUridine_synth_RsuA/RluA"/>
</dbReference>
<evidence type="ECO:0000313" key="5">
    <source>
        <dbReference type="EMBL" id="KAF0984686.1"/>
    </source>
</evidence>
<sequence>MSLLPFRSSMWSRSHVLFGRASISLKSSFDSFFGSSSIHSIIHTQHHHSSRWNSKVFSINLSHPIQHSYATVISKPINNSKNNEMDLIIPPSPSSSLQNSISEHDSFVLPKLKSRQKIFKELSSLPPVLNEVEKEKRACLERVSKFLSRMGVCSKQQGVELIKQGLVKVNGEVITETGCKINPFFDIVTVRGEKINNEKSLNNVKIYAYYKPREVLCSRVDNQGNRETLYHRLERLGFGHLISVGRLDYNSEGLLLLTNDGQLARHLELPQTGLQRHYLIKIHGKVTQSMLDSLRKGSSIEGVHYAGMEATLHREGEKSSWLKVVLHEGKNREIRKIFQHLHFPVSRIIRIQYGPYKLENIQKGQLKALDLHDDMKKYCSSISRISEKIIKEKVKQEQQQHQQRN</sequence>
<dbReference type="GO" id="GO:0009982">
    <property type="term" value="F:pseudouridine synthase activity"/>
    <property type="evidence" value="ECO:0007669"/>
    <property type="project" value="InterPro"/>
</dbReference>
<dbReference type="Gene3D" id="3.30.70.580">
    <property type="entry name" value="Pseudouridine synthase I, catalytic domain, N-terminal subdomain"/>
    <property type="match status" value="1"/>
</dbReference>
<dbReference type="NCBIfam" id="TIGR00093">
    <property type="entry name" value="pseudouridine synthase"/>
    <property type="match status" value="1"/>
</dbReference>
<dbReference type="GO" id="GO:0006364">
    <property type="term" value="P:rRNA processing"/>
    <property type="evidence" value="ECO:0007669"/>
    <property type="project" value="UniProtKB-ARBA"/>
</dbReference>
<dbReference type="InterPro" id="IPR020094">
    <property type="entry name" value="TruA/RsuA/RluB/E/F_N"/>
</dbReference>
<keyword evidence="3" id="KW-0694">RNA-binding</keyword>
<comment type="caution">
    <text evidence="5">The sequence shown here is derived from an EMBL/GenBank/DDBJ whole genome shotgun (WGS) entry which is preliminary data.</text>
</comment>
<accession>A0A6A5CAA8</accession>
<evidence type="ECO:0000256" key="1">
    <source>
        <dbReference type="ARBA" id="ARBA00008348"/>
    </source>
</evidence>
<dbReference type="InterPro" id="IPR042092">
    <property type="entry name" value="PsdUridine_s_RsuA/RluB/E/F_cat"/>
</dbReference>
<keyword evidence="6" id="KW-1185">Reference proteome</keyword>
<dbReference type="AlphaFoldDB" id="A0A6A5CAA8"/>
<dbReference type="SUPFAM" id="SSF55120">
    <property type="entry name" value="Pseudouridine synthase"/>
    <property type="match status" value="1"/>
</dbReference>
<dbReference type="OrthoDB" id="440619at2759"/>
<dbReference type="VEuPathDB" id="AmoebaDB:FDP41_000585"/>
<comment type="similarity">
    <text evidence="1">Belongs to the pseudouridine synthase RsuA family.</text>
</comment>
<dbReference type="PANTHER" id="PTHR47683">
    <property type="entry name" value="PSEUDOURIDINE SYNTHASE FAMILY PROTEIN-RELATED"/>
    <property type="match status" value="1"/>
</dbReference>
<dbReference type="InterPro" id="IPR000748">
    <property type="entry name" value="PsdUridine_synth_RsuA/RluB/E/F"/>
</dbReference>
<evidence type="ECO:0000256" key="3">
    <source>
        <dbReference type="PROSITE-ProRule" id="PRU00182"/>
    </source>
</evidence>
<dbReference type="InterPro" id="IPR036986">
    <property type="entry name" value="S4_RNA-bd_sf"/>
</dbReference>
<dbReference type="SMART" id="SM00363">
    <property type="entry name" value="S4"/>
    <property type="match status" value="1"/>
</dbReference>
<proteinExistence type="inferred from homology"/>
<name>A0A6A5CAA8_NAEFO</name>